<evidence type="ECO:0000313" key="2">
    <source>
        <dbReference type="EMBL" id="KAG7503163.1"/>
    </source>
</evidence>
<organism evidence="2 3">
    <name type="scientific">Solea senegalensis</name>
    <name type="common">Senegalese sole</name>
    <dbReference type="NCBI Taxonomy" id="28829"/>
    <lineage>
        <taxon>Eukaryota</taxon>
        <taxon>Metazoa</taxon>
        <taxon>Chordata</taxon>
        <taxon>Craniata</taxon>
        <taxon>Vertebrata</taxon>
        <taxon>Euteleostomi</taxon>
        <taxon>Actinopterygii</taxon>
        <taxon>Neopterygii</taxon>
        <taxon>Teleostei</taxon>
        <taxon>Neoteleostei</taxon>
        <taxon>Acanthomorphata</taxon>
        <taxon>Carangaria</taxon>
        <taxon>Pleuronectiformes</taxon>
        <taxon>Pleuronectoidei</taxon>
        <taxon>Soleidae</taxon>
        <taxon>Solea</taxon>
    </lineage>
</organism>
<accession>A0AAV6RD87</accession>
<sequence length="67" mass="7817">MGERERGGHIVQRLTRGFDRGCRLMMILVGSSQSTRDQEEEPEEQKKQEQEGEREDGPEREELGKEQ</sequence>
<evidence type="ECO:0000256" key="1">
    <source>
        <dbReference type="SAM" id="MobiDB-lite"/>
    </source>
</evidence>
<feature type="compositionally biased region" description="Basic and acidic residues" evidence="1">
    <location>
        <begin position="44"/>
        <end position="67"/>
    </location>
</feature>
<evidence type="ECO:0000313" key="3">
    <source>
        <dbReference type="Proteomes" id="UP000693946"/>
    </source>
</evidence>
<proteinExistence type="predicted"/>
<comment type="caution">
    <text evidence="2">The sequence shown here is derived from an EMBL/GenBank/DDBJ whole genome shotgun (WGS) entry which is preliminary data.</text>
</comment>
<dbReference type="AlphaFoldDB" id="A0AAV6RD87"/>
<keyword evidence="3" id="KW-1185">Reference proteome</keyword>
<gene>
    <name evidence="2" type="ORF">JOB18_032884</name>
</gene>
<dbReference type="EMBL" id="JAGKHQ010000012">
    <property type="protein sequence ID" value="KAG7503163.1"/>
    <property type="molecule type" value="Genomic_DNA"/>
</dbReference>
<reference evidence="2 3" key="1">
    <citation type="journal article" date="2021" name="Sci. Rep.">
        <title>Chromosome anchoring in Senegalese sole (Solea senegalensis) reveals sex-associated markers and genome rearrangements in flatfish.</title>
        <authorList>
            <person name="Guerrero-Cozar I."/>
            <person name="Gomez-Garrido J."/>
            <person name="Berbel C."/>
            <person name="Martinez-Blanch J.F."/>
            <person name="Alioto T."/>
            <person name="Claros M.G."/>
            <person name="Gagnaire P.A."/>
            <person name="Manchado M."/>
        </authorList>
    </citation>
    <scope>NUCLEOTIDE SEQUENCE [LARGE SCALE GENOMIC DNA]</scope>
    <source>
        <strain evidence="2">Sse05_10M</strain>
    </source>
</reference>
<feature type="region of interest" description="Disordered" evidence="1">
    <location>
        <begin position="29"/>
        <end position="67"/>
    </location>
</feature>
<name>A0AAV6RD87_SOLSE</name>
<protein>
    <submittedName>
        <fullName evidence="2">Uncharacterized protein</fullName>
    </submittedName>
</protein>
<dbReference type="Proteomes" id="UP000693946">
    <property type="component" value="Linkage Group LG2"/>
</dbReference>